<comment type="caution">
    <text evidence="2">The sequence shown here is derived from an EMBL/GenBank/DDBJ whole genome shotgun (WGS) entry which is preliminary data.</text>
</comment>
<dbReference type="Pfam" id="PF05593">
    <property type="entry name" value="RHS_repeat"/>
    <property type="match status" value="3"/>
</dbReference>
<name>A0A6L8M2E4_9VIBR</name>
<dbReference type="InterPro" id="IPR006530">
    <property type="entry name" value="YD"/>
</dbReference>
<dbReference type="NCBIfam" id="TIGR01643">
    <property type="entry name" value="YD_repeat_2x"/>
    <property type="match status" value="3"/>
</dbReference>
<feature type="non-terminal residue" evidence="2">
    <location>
        <position position="1453"/>
    </location>
</feature>
<proteinExistence type="predicted"/>
<dbReference type="PANTHER" id="PTHR32305:SF15">
    <property type="entry name" value="PROTEIN RHSA-RELATED"/>
    <property type="match status" value="1"/>
</dbReference>
<dbReference type="Proteomes" id="UP000478571">
    <property type="component" value="Unassembled WGS sequence"/>
</dbReference>
<reference evidence="2 3" key="1">
    <citation type="submission" date="2020-01" db="EMBL/GenBank/DDBJ databases">
        <title>Draft Genome Sequence of Vibrio sp. strain OCN044, Isolated from a Healthy Coral at Palmyra Atoll.</title>
        <authorList>
            <person name="Videau P."/>
            <person name="Loughran R."/>
            <person name="Esquivel A."/>
            <person name="Deadmond M."/>
            <person name="Paddock B.E."/>
            <person name="Saw J.H."/>
            <person name="Ushijima B."/>
        </authorList>
    </citation>
    <scope>NUCLEOTIDE SEQUENCE [LARGE SCALE GENOMIC DNA]</scope>
    <source>
        <strain evidence="2 3">OCN044</strain>
    </source>
</reference>
<keyword evidence="3" id="KW-1185">Reference proteome</keyword>
<dbReference type="Pfam" id="PF20148">
    <property type="entry name" value="DUF6531"/>
    <property type="match status" value="1"/>
</dbReference>
<feature type="domain" description="DUF6531" evidence="1">
    <location>
        <begin position="32"/>
        <end position="102"/>
    </location>
</feature>
<sequence>MAMVIGGTGLGQFDILGQSDIKLGSSNNGLKINASSGNLVLHHQDQTLVSKGLDLSLARTYNSQGQQQDANGDNWRFSFEREIQVAGDVVKRVTGDGHQALFVAKGGAYQSTAGAGAHDSLRRDGAQWVYEEGSTGVKEYYDATTGRLLRAQDRLGNSTQYRYTDERLTAIHSASGEEVRFVFDAKGQLTRIDSWTEDGAGKLTHSHSKVHYGYDAKGRLSKVTVDLSPQDKSITDGQVYTTTYTYQNADSYLLKQISQSNGSVLTFEYKEVAGTTRLSKIDDNGSVTVLDYNEKRANGHQLKITDATGQNWYYQHDEQGRLIKTKSPQVVYKNYMFVGSDFEDFFSTHYGYDKDNNLTGVHEERGRGFNFDYDAMGNCIKKEGRGGVGDEYYEYDDLNRLVKTRIDNRPGSDIDDIMPSMEYDGYRYAIYEGLNLRFEVTEAGLVTEHEYDGFGQRVRSREYTNSSLFQDSLPTVEAMIDWAKAQDKSETLLTDYTYQRGLLHTQVHYDTLDSDGNGIVKPNIDVVAASQEETGVWINGTHVGGVAPGITVTHLNAKGQLVSSQTYDTFQDTIQSEELLLKLDQLRDLMSFGDKIYLSTSGQWHSAELGHRFRQTLQAKMKLNLKLSGFDSSTTPQFSLPETMLLVFEKWDSVSAIDQMMLIDEQYVERGSVSFHDSMQYTRFTYDAFGQLLNQDVFKGHPTGDESRLLSSTVNVYDGIGRIISQTDAKGVTTSTHYLDASRQVIVTQASGATVSRTYSAAGHVLSEVRSAPEQSHRERHFIYNELGQLVATQHPDGSARFQFYDAAGALWLTVSETGAVTEYRKVKNNLRTEVQYQAIVDTSNWLVDGKLTLSGDSLLALIPDTDKPRVTVSYHDESAPYVRTFILTEYTSDSEPGEWDEFRTWMDNQSRPMIEVEKSNNMLLSTYRTYHPSGEVALEQDRDGYVTEYKHQYSKFGNLTFGKFTETRRYHQPTSVDRLEVPNSSYDVIAQTTYDSLGRIRFHRDENGTVTETRYFDGGRDKKVYLYDFDDLDYLNIEDFAWLAKSVVKAPTEWKYSLVLLSRERRDHAGRLLSSTDKYGAETRYVYDEKTGLLRQTITAANTSESRSEYRHYNGFGELTGKVVLEGDQDWQSSAVSELTHTKGTRSEFDVMGRKVRQYHPATGSTSYQYDKMGRLVSTTDAEGHTRSKEYNTYGEVSKILVDGVLVKSAEYDLKGRLHREVDREGVQTTYLYRESNRVSFKIRQHIDQVYNNLGDRTGREIARHVTQYGYDNRGNIIEQLVAKDYRAGNQISGGDTIDAVQGSRLKYVSQWQRKYDHRGRVVSETNGEGVERKTSYEFSGRVKEVYLSGAVQERIELDALGRTLSLTNGAGEKTDYEYDDTRRRVTVVSPGGIRTVTEKNAHGETVTITDGLGHQRGFEYNAQGKVTRTTFLAKGDDEPQTLSSKQYDAQT</sequence>
<accession>A0A6L8M2E4</accession>
<gene>
    <name evidence="2" type="ORF">GTG28_21220</name>
</gene>
<dbReference type="PANTHER" id="PTHR32305">
    <property type="match status" value="1"/>
</dbReference>
<dbReference type="InterPro" id="IPR050708">
    <property type="entry name" value="T6SS_VgrG/RHS"/>
</dbReference>
<evidence type="ECO:0000259" key="1">
    <source>
        <dbReference type="Pfam" id="PF20148"/>
    </source>
</evidence>
<dbReference type="InterPro" id="IPR031325">
    <property type="entry name" value="RHS_repeat"/>
</dbReference>
<dbReference type="EMBL" id="WWEU01000020">
    <property type="protein sequence ID" value="MYM61726.1"/>
    <property type="molecule type" value="Genomic_DNA"/>
</dbReference>
<dbReference type="RefSeq" id="WP_160933336.1">
    <property type="nucleotide sequence ID" value="NZ_WWEU01000020.1"/>
</dbReference>
<protein>
    <recommendedName>
        <fullName evidence="1">DUF6531 domain-containing protein</fullName>
    </recommendedName>
</protein>
<dbReference type="Gene3D" id="2.180.10.10">
    <property type="entry name" value="RHS repeat-associated core"/>
    <property type="match status" value="4"/>
</dbReference>
<evidence type="ECO:0000313" key="3">
    <source>
        <dbReference type="Proteomes" id="UP000478571"/>
    </source>
</evidence>
<evidence type="ECO:0000313" key="2">
    <source>
        <dbReference type="EMBL" id="MYM61726.1"/>
    </source>
</evidence>
<dbReference type="InterPro" id="IPR045351">
    <property type="entry name" value="DUF6531"/>
</dbReference>
<organism evidence="2 3">
    <name type="scientific">Vibrio tetraodonis subsp. pristinus</name>
    <dbReference type="NCBI Taxonomy" id="2695891"/>
    <lineage>
        <taxon>Bacteria</taxon>
        <taxon>Pseudomonadati</taxon>
        <taxon>Pseudomonadota</taxon>
        <taxon>Gammaproteobacteria</taxon>
        <taxon>Vibrionales</taxon>
        <taxon>Vibrionaceae</taxon>
        <taxon>Vibrio</taxon>
    </lineage>
</organism>